<dbReference type="SUPFAM" id="SSF56672">
    <property type="entry name" value="DNA/RNA polymerases"/>
    <property type="match status" value="1"/>
</dbReference>
<dbReference type="InterPro" id="IPR041577">
    <property type="entry name" value="RT_RNaseH_2"/>
</dbReference>
<dbReference type="Proteomes" id="UP001152795">
    <property type="component" value="Unassembled WGS sequence"/>
</dbReference>
<reference evidence="2" key="1">
    <citation type="submission" date="2020-04" db="EMBL/GenBank/DDBJ databases">
        <authorList>
            <person name="Alioto T."/>
            <person name="Alioto T."/>
            <person name="Gomez Garrido J."/>
        </authorList>
    </citation>
    <scope>NUCLEOTIDE SEQUENCE</scope>
    <source>
        <strain evidence="2">A484AB</strain>
    </source>
</reference>
<dbReference type="OrthoDB" id="5985335at2759"/>
<comment type="caution">
    <text evidence="2">The sequence shown here is derived from an EMBL/GenBank/DDBJ whole genome shotgun (WGS) entry which is preliminary data.</text>
</comment>
<dbReference type="AlphaFoldDB" id="A0A6S7GPT9"/>
<protein>
    <recommendedName>
        <fullName evidence="1">Reverse transcriptase/retrotransposon-derived protein RNase H-like domain-containing protein</fullName>
    </recommendedName>
</protein>
<name>A0A6S7GPT9_PARCT</name>
<evidence type="ECO:0000259" key="1">
    <source>
        <dbReference type="Pfam" id="PF17919"/>
    </source>
</evidence>
<dbReference type="EMBL" id="CACRXK020002299">
    <property type="protein sequence ID" value="CAB3993645.1"/>
    <property type="molecule type" value="Genomic_DNA"/>
</dbReference>
<evidence type="ECO:0000313" key="3">
    <source>
        <dbReference type="Proteomes" id="UP001152795"/>
    </source>
</evidence>
<accession>A0A6S7GPT9</accession>
<proteinExistence type="predicted"/>
<gene>
    <name evidence="2" type="ORF">PACLA_8A027570</name>
</gene>
<dbReference type="InterPro" id="IPR043502">
    <property type="entry name" value="DNA/RNA_pol_sf"/>
</dbReference>
<sequence>MDMPQLLNLCEPLPTRTMPGSGWTSKNMPWPSSGMCLANAPVTACFNPGKTTEISVDASPVGLGAILAQIDPTTKVKRIIAYASRSLTTTEQRYSQTEPSL</sequence>
<evidence type="ECO:0000313" key="2">
    <source>
        <dbReference type="EMBL" id="CAB3993645.1"/>
    </source>
</evidence>
<organism evidence="2 3">
    <name type="scientific">Paramuricea clavata</name>
    <name type="common">Red gorgonian</name>
    <name type="synonym">Violescent sea-whip</name>
    <dbReference type="NCBI Taxonomy" id="317549"/>
    <lineage>
        <taxon>Eukaryota</taxon>
        <taxon>Metazoa</taxon>
        <taxon>Cnidaria</taxon>
        <taxon>Anthozoa</taxon>
        <taxon>Octocorallia</taxon>
        <taxon>Malacalcyonacea</taxon>
        <taxon>Plexauridae</taxon>
        <taxon>Paramuricea</taxon>
    </lineage>
</organism>
<feature type="domain" description="Reverse transcriptase/retrotransposon-derived protein RNase H-like" evidence="1">
    <location>
        <begin position="36"/>
        <end position="98"/>
    </location>
</feature>
<dbReference type="Pfam" id="PF17919">
    <property type="entry name" value="RT_RNaseH_2"/>
    <property type="match status" value="1"/>
</dbReference>
<keyword evidence="3" id="KW-1185">Reference proteome</keyword>